<proteinExistence type="inferred from homology"/>
<dbReference type="GO" id="GO:0006493">
    <property type="term" value="P:protein O-linked glycosylation"/>
    <property type="evidence" value="ECO:0007669"/>
    <property type="project" value="TreeGrafter"/>
</dbReference>
<dbReference type="EMBL" id="CAJOBZ010000004">
    <property type="protein sequence ID" value="CAF4779858.1"/>
    <property type="molecule type" value="Genomic_DNA"/>
</dbReference>
<evidence type="ECO:0000256" key="5">
    <source>
        <dbReference type="ARBA" id="ARBA00022692"/>
    </source>
</evidence>
<accession>A0A821N7X4</accession>
<dbReference type="EC" id="2.4.1.-" evidence="10"/>
<gene>
    <name evidence="11" type="ORF">PMACD_LOCUS2286</name>
</gene>
<evidence type="ECO:0000256" key="8">
    <source>
        <dbReference type="ARBA" id="ARBA00023034"/>
    </source>
</evidence>
<evidence type="ECO:0000256" key="6">
    <source>
        <dbReference type="ARBA" id="ARBA00022968"/>
    </source>
</evidence>
<evidence type="ECO:0000256" key="10">
    <source>
        <dbReference type="RuleBase" id="RU363063"/>
    </source>
</evidence>
<dbReference type="GO" id="GO:0000139">
    <property type="term" value="C:Golgi membrane"/>
    <property type="evidence" value="ECO:0007669"/>
    <property type="project" value="UniProtKB-SubCell"/>
</dbReference>
<evidence type="ECO:0000313" key="12">
    <source>
        <dbReference type="Proteomes" id="UP000663880"/>
    </source>
</evidence>
<evidence type="ECO:0000313" key="11">
    <source>
        <dbReference type="EMBL" id="CAF4779858.1"/>
    </source>
</evidence>
<dbReference type="PANTHER" id="PTHR11214">
    <property type="entry name" value="BETA-1,3-N-ACETYLGLUCOSAMINYLTRANSFERASE"/>
    <property type="match status" value="1"/>
</dbReference>
<dbReference type="Proteomes" id="UP000663880">
    <property type="component" value="Unassembled WGS sequence"/>
</dbReference>
<sequence>MFCNSNPDKGRLDNIRKSTKIEKNIMMKANVFKTVIRTSTIRNLLFFIILSTLICCWCMTHVTENVTAAKNLNHFRKSRSLSDYLQEIRLLLEPKIAPCKDNMPLLVMVTSAPSHTEQRYAIRNTWATRVPTLFILGLSGEELQHLNDRHEDDLIVYEFKDHYQNLTIKVALMLKWASEECSSVNYILKTDDDMLLNPWQLETIVHDTPDADLIGYKMVNAELDRRESSKWHMPSWLYPEEFVPEYLSGNGYMINGKHLKPMFLAAYEVPLINIEDIYITYLVARRKLGLKLTHEPRLSVYRPWLPLVSSYWELASVHGFTPPELLAWWSELLDMSKNVK</sequence>
<dbReference type="GO" id="GO:0016758">
    <property type="term" value="F:hexosyltransferase activity"/>
    <property type="evidence" value="ECO:0007669"/>
    <property type="project" value="InterPro"/>
</dbReference>
<comment type="caution">
    <text evidence="11">The sequence shown here is derived from an EMBL/GenBank/DDBJ whole genome shotgun (WGS) entry which is preliminary data.</text>
</comment>
<feature type="transmembrane region" description="Helical" evidence="10">
    <location>
        <begin position="43"/>
        <end position="62"/>
    </location>
</feature>
<comment type="subcellular location">
    <subcellularLocation>
        <location evidence="1 10">Golgi apparatus membrane</location>
        <topology evidence="1 10">Single-pass type II membrane protein</topology>
    </subcellularLocation>
</comment>
<comment type="similarity">
    <text evidence="2 10">Belongs to the glycosyltransferase 31 family.</text>
</comment>
<reference evidence="11" key="1">
    <citation type="submission" date="2021-02" db="EMBL/GenBank/DDBJ databases">
        <authorList>
            <person name="Steward A R."/>
        </authorList>
    </citation>
    <scope>NUCLEOTIDE SEQUENCE</scope>
</reference>
<keyword evidence="9 10" id="KW-0472">Membrane</keyword>
<evidence type="ECO:0000256" key="3">
    <source>
        <dbReference type="ARBA" id="ARBA00022676"/>
    </source>
</evidence>
<evidence type="ECO:0000256" key="7">
    <source>
        <dbReference type="ARBA" id="ARBA00022989"/>
    </source>
</evidence>
<dbReference type="InterPro" id="IPR002659">
    <property type="entry name" value="Glyco_trans_31"/>
</dbReference>
<evidence type="ECO:0000256" key="9">
    <source>
        <dbReference type="ARBA" id="ARBA00023136"/>
    </source>
</evidence>
<evidence type="ECO:0000256" key="4">
    <source>
        <dbReference type="ARBA" id="ARBA00022679"/>
    </source>
</evidence>
<dbReference type="SUPFAM" id="SSF53448">
    <property type="entry name" value="Nucleotide-diphospho-sugar transferases"/>
    <property type="match status" value="1"/>
</dbReference>
<organism evidence="11 12">
    <name type="scientific">Pieris macdunnoughi</name>
    <dbReference type="NCBI Taxonomy" id="345717"/>
    <lineage>
        <taxon>Eukaryota</taxon>
        <taxon>Metazoa</taxon>
        <taxon>Ecdysozoa</taxon>
        <taxon>Arthropoda</taxon>
        <taxon>Hexapoda</taxon>
        <taxon>Insecta</taxon>
        <taxon>Pterygota</taxon>
        <taxon>Neoptera</taxon>
        <taxon>Endopterygota</taxon>
        <taxon>Lepidoptera</taxon>
        <taxon>Glossata</taxon>
        <taxon>Ditrysia</taxon>
        <taxon>Papilionoidea</taxon>
        <taxon>Pieridae</taxon>
        <taxon>Pierinae</taxon>
        <taxon>Pieris</taxon>
    </lineage>
</organism>
<evidence type="ECO:0000256" key="2">
    <source>
        <dbReference type="ARBA" id="ARBA00008661"/>
    </source>
</evidence>
<keyword evidence="3 10" id="KW-0328">Glycosyltransferase</keyword>
<evidence type="ECO:0000256" key="1">
    <source>
        <dbReference type="ARBA" id="ARBA00004323"/>
    </source>
</evidence>
<keyword evidence="8 10" id="KW-0333">Golgi apparatus</keyword>
<protein>
    <recommendedName>
        <fullName evidence="10">Hexosyltransferase</fullName>
        <ecNumber evidence="10">2.4.1.-</ecNumber>
    </recommendedName>
</protein>
<dbReference type="PANTHER" id="PTHR11214:SF3">
    <property type="entry name" value="BETA-1,3-GALACTOSYLTRANSFERASE 6"/>
    <property type="match status" value="1"/>
</dbReference>
<dbReference type="Gene3D" id="3.90.550.50">
    <property type="match status" value="1"/>
</dbReference>
<dbReference type="OrthoDB" id="5512589at2759"/>
<dbReference type="Pfam" id="PF01762">
    <property type="entry name" value="Galactosyl_T"/>
    <property type="match status" value="1"/>
</dbReference>
<keyword evidence="12" id="KW-1185">Reference proteome</keyword>
<keyword evidence="6 10" id="KW-0735">Signal-anchor</keyword>
<dbReference type="InterPro" id="IPR029044">
    <property type="entry name" value="Nucleotide-diphossugar_trans"/>
</dbReference>
<name>A0A821N7X4_9NEOP</name>
<dbReference type="AlphaFoldDB" id="A0A821N7X4"/>
<keyword evidence="7 10" id="KW-1133">Transmembrane helix</keyword>
<keyword evidence="5 10" id="KW-0812">Transmembrane</keyword>
<keyword evidence="4" id="KW-0808">Transferase</keyword>